<name>A0ABW2HS03_9ACTN</name>
<proteinExistence type="predicted"/>
<dbReference type="Proteomes" id="UP001596548">
    <property type="component" value="Unassembled WGS sequence"/>
</dbReference>
<protein>
    <submittedName>
        <fullName evidence="3">Uncharacterized protein</fullName>
    </submittedName>
</protein>
<evidence type="ECO:0000256" key="1">
    <source>
        <dbReference type="SAM" id="MobiDB-lite"/>
    </source>
</evidence>
<feature type="compositionally biased region" description="Low complexity" evidence="1">
    <location>
        <begin position="13"/>
        <end position="22"/>
    </location>
</feature>
<comment type="caution">
    <text evidence="3">The sequence shown here is derived from an EMBL/GenBank/DDBJ whole genome shotgun (WGS) entry which is preliminary data.</text>
</comment>
<evidence type="ECO:0000313" key="4">
    <source>
        <dbReference type="Proteomes" id="UP001596548"/>
    </source>
</evidence>
<gene>
    <name evidence="3" type="ORF">ACFQS1_16555</name>
</gene>
<keyword evidence="2" id="KW-0472">Membrane</keyword>
<sequence length="217" mass="23381">MIRLDALSRRRAASGSTASSESPQRDQSGAPTGHIELRPSDHEEPTWEVRHPGDRPRRRLDGRTRTILAVAAAATVVVNAGAAWLYWRITGSETGHWGAAATVELTLRARSDIHRPLLAGQTGNLTVTVTNDDDTPVKITSVGPGTGRIVPDAEHRERGCQDPGVRLTRDRFAVSWEVPRNTIGAFTLPGALSMPAESPTVCHGAVFTVPIQAYGRT</sequence>
<organism evidence="3 4">
    <name type="scientific">Paractinoplanes rhizophilus</name>
    <dbReference type="NCBI Taxonomy" id="1416877"/>
    <lineage>
        <taxon>Bacteria</taxon>
        <taxon>Bacillati</taxon>
        <taxon>Actinomycetota</taxon>
        <taxon>Actinomycetes</taxon>
        <taxon>Micromonosporales</taxon>
        <taxon>Micromonosporaceae</taxon>
        <taxon>Paractinoplanes</taxon>
    </lineage>
</organism>
<evidence type="ECO:0000313" key="3">
    <source>
        <dbReference type="EMBL" id="MFC7275601.1"/>
    </source>
</evidence>
<dbReference type="RefSeq" id="WP_378968875.1">
    <property type="nucleotide sequence ID" value="NZ_JBHTBJ010000010.1"/>
</dbReference>
<feature type="compositionally biased region" description="Basic and acidic residues" evidence="1">
    <location>
        <begin position="35"/>
        <end position="60"/>
    </location>
</feature>
<reference evidence="4" key="1">
    <citation type="journal article" date="2019" name="Int. J. Syst. Evol. Microbiol.">
        <title>The Global Catalogue of Microorganisms (GCM) 10K type strain sequencing project: providing services to taxonomists for standard genome sequencing and annotation.</title>
        <authorList>
            <consortium name="The Broad Institute Genomics Platform"/>
            <consortium name="The Broad Institute Genome Sequencing Center for Infectious Disease"/>
            <person name="Wu L."/>
            <person name="Ma J."/>
        </authorList>
    </citation>
    <scope>NUCLEOTIDE SEQUENCE [LARGE SCALE GENOMIC DNA]</scope>
    <source>
        <strain evidence="4">XZYJT-10</strain>
    </source>
</reference>
<accession>A0ABW2HS03</accession>
<dbReference type="EMBL" id="JBHTBJ010000010">
    <property type="protein sequence ID" value="MFC7275601.1"/>
    <property type="molecule type" value="Genomic_DNA"/>
</dbReference>
<evidence type="ECO:0000256" key="2">
    <source>
        <dbReference type="SAM" id="Phobius"/>
    </source>
</evidence>
<keyword evidence="2" id="KW-0812">Transmembrane</keyword>
<feature type="transmembrane region" description="Helical" evidence="2">
    <location>
        <begin position="67"/>
        <end position="87"/>
    </location>
</feature>
<feature type="region of interest" description="Disordered" evidence="1">
    <location>
        <begin position="1"/>
        <end position="60"/>
    </location>
</feature>
<keyword evidence="4" id="KW-1185">Reference proteome</keyword>
<keyword evidence="2" id="KW-1133">Transmembrane helix</keyword>